<name>A0AAV4V4G7_CAEEX</name>
<keyword evidence="3" id="KW-1185">Reference proteome</keyword>
<reference evidence="2 3" key="1">
    <citation type="submission" date="2021-06" db="EMBL/GenBank/DDBJ databases">
        <title>Caerostris extrusa draft genome.</title>
        <authorList>
            <person name="Kono N."/>
            <person name="Arakawa K."/>
        </authorList>
    </citation>
    <scope>NUCLEOTIDE SEQUENCE [LARGE SCALE GENOMIC DNA]</scope>
</reference>
<evidence type="ECO:0000313" key="3">
    <source>
        <dbReference type="Proteomes" id="UP001054945"/>
    </source>
</evidence>
<evidence type="ECO:0000256" key="1">
    <source>
        <dbReference type="SAM" id="MobiDB-lite"/>
    </source>
</evidence>
<dbReference type="AlphaFoldDB" id="A0AAV4V4G7"/>
<proteinExistence type="predicted"/>
<sequence length="91" mass="9963">MGMFRFQYQTENSGPVANIVGSSPLAHLKRYSYSGHVPFSIPNRNSRPVAIIACSSPLAEVVKSVPPFRTTANGDETQQPRRVLGNTCRNS</sequence>
<dbReference type="EMBL" id="BPLR01013965">
    <property type="protein sequence ID" value="GIY65137.1"/>
    <property type="molecule type" value="Genomic_DNA"/>
</dbReference>
<organism evidence="2 3">
    <name type="scientific">Caerostris extrusa</name>
    <name type="common">Bark spider</name>
    <name type="synonym">Caerostris bankana</name>
    <dbReference type="NCBI Taxonomy" id="172846"/>
    <lineage>
        <taxon>Eukaryota</taxon>
        <taxon>Metazoa</taxon>
        <taxon>Ecdysozoa</taxon>
        <taxon>Arthropoda</taxon>
        <taxon>Chelicerata</taxon>
        <taxon>Arachnida</taxon>
        <taxon>Araneae</taxon>
        <taxon>Araneomorphae</taxon>
        <taxon>Entelegynae</taxon>
        <taxon>Araneoidea</taxon>
        <taxon>Araneidae</taxon>
        <taxon>Caerostris</taxon>
    </lineage>
</organism>
<accession>A0AAV4V4G7</accession>
<dbReference type="Proteomes" id="UP001054945">
    <property type="component" value="Unassembled WGS sequence"/>
</dbReference>
<gene>
    <name evidence="2" type="ORF">CEXT_490281</name>
</gene>
<feature type="region of interest" description="Disordered" evidence="1">
    <location>
        <begin position="69"/>
        <end position="91"/>
    </location>
</feature>
<protein>
    <submittedName>
        <fullName evidence="2">Uncharacterized protein</fullName>
    </submittedName>
</protein>
<evidence type="ECO:0000313" key="2">
    <source>
        <dbReference type="EMBL" id="GIY65137.1"/>
    </source>
</evidence>
<comment type="caution">
    <text evidence="2">The sequence shown here is derived from an EMBL/GenBank/DDBJ whole genome shotgun (WGS) entry which is preliminary data.</text>
</comment>